<keyword evidence="3" id="KW-1185">Reference proteome</keyword>
<feature type="chain" id="PRO_5043653754" evidence="1">
    <location>
        <begin position="19"/>
        <end position="183"/>
    </location>
</feature>
<protein>
    <submittedName>
        <fullName evidence="2">Uncharacterized protein</fullName>
    </submittedName>
</protein>
<evidence type="ECO:0000313" key="2">
    <source>
        <dbReference type="EMBL" id="KAK6217115.1"/>
    </source>
</evidence>
<evidence type="ECO:0000256" key="1">
    <source>
        <dbReference type="SAM" id="SignalP"/>
    </source>
</evidence>
<sequence>MKLQYITLLLGAVVHVQACIRIHARHFQAPWPEKDSLSIEIWDDDRTYYICPACIWESFSDQGCTVQCHQFKIELGEYGRSGRVTNTNNGYSAKLSIKTLAKPENWCCLFGQNGNCRGQCTVWDTCLTDNFSNCNQYACRLCGGKQTCGIRDKRDLVDGFEYDDFLNGTAIQLDVNGVFDNKE</sequence>
<evidence type="ECO:0000313" key="3">
    <source>
        <dbReference type="Proteomes" id="UP001327957"/>
    </source>
</evidence>
<dbReference type="AlphaFoldDB" id="A0AAV9TAN3"/>
<organism evidence="2 3">
    <name type="scientific">Colletotrichum tabaci</name>
    <dbReference type="NCBI Taxonomy" id="1209068"/>
    <lineage>
        <taxon>Eukaryota</taxon>
        <taxon>Fungi</taxon>
        <taxon>Dikarya</taxon>
        <taxon>Ascomycota</taxon>
        <taxon>Pezizomycotina</taxon>
        <taxon>Sordariomycetes</taxon>
        <taxon>Hypocreomycetidae</taxon>
        <taxon>Glomerellales</taxon>
        <taxon>Glomerellaceae</taxon>
        <taxon>Colletotrichum</taxon>
        <taxon>Colletotrichum destructivum species complex</taxon>
    </lineage>
</organism>
<proteinExistence type="predicted"/>
<accession>A0AAV9TAN3</accession>
<dbReference type="Proteomes" id="UP001327957">
    <property type="component" value="Unassembled WGS sequence"/>
</dbReference>
<dbReference type="EMBL" id="JASAOK010000039">
    <property type="protein sequence ID" value="KAK6217115.1"/>
    <property type="molecule type" value="Genomic_DNA"/>
</dbReference>
<name>A0AAV9TAN3_9PEZI</name>
<feature type="signal peptide" evidence="1">
    <location>
        <begin position="1"/>
        <end position="18"/>
    </location>
</feature>
<keyword evidence="1" id="KW-0732">Signal</keyword>
<comment type="caution">
    <text evidence="2">The sequence shown here is derived from an EMBL/GenBank/DDBJ whole genome shotgun (WGS) entry which is preliminary data.</text>
</comment>
<gene>
    <name evidence="2" type="ORF">QIS74_07229</name>
</gene>
<reference evidence="2 3" key="1">
    <citation type="submission" date="2023-04" db="EMBL/GenBank/DDBJ databases">
        <title>Colletotrichum tabacum stain YC1 causing leaf anthracnose on Nicotiana tabacum(L.) cv.</title>
        <authorList>
            <person name="Ji Z."/>
            <person name="Wang M."/>
            <person name="Zhang J."/>
            <person name="Wang N."/>
            <person name="Zhou Z."/>
        </authorList>
    </citation>
    <scope>NUCLEOTIDE SEQUENCE [LARGE SCALE GENOMIC DNA]</scope>
    <source>
        <strain evidence="2 3">YC1</strain>
    </source>
</reference>